<proteinExistence type="predicted"/>
<accession>A0A5B7GPC4</accession>
<evidence type="ECO:0000256" key="1">
    <source>
        <dbReference type="SAM" id="MobiDB-lite"/>
    </source>
</evidence>
<comment type="caution">
    <text evidence="2">The sequence shown here is derived from an EMBL/GenBank/DDBJ whole genome shotgun (WGS) entry which is preliminary data.</text>
</comment>
<keyword evidence="3" id="KW-1185">Reference proteome</keyword>
<evidence type="ECO:0000313" key="2">
    <source>
        <dbReference type="EMBL" id="MPC59057.1"/>
    </source>
</evidence>
<evidence type="ECO:0000313" key="3">
    <source>
        <dbReference type="Proteomes" id="UP000324222"/>
    </source>
</evidence>
<dbReference type="Proteomes" id="UP000324222">
    <property type="component" value="Unassembled WGS sequence"/>
</dbReference>
<dbReference type="EMBL" id="VSRR010016215">
    <property type="protein sequence ID" value="MPC59057.1"/>
    <property type="molecule type" value="Genomic_DNA"/>
</dbReference>
<protein>
    <submittedName>
        <fullName evidence="2">Uncharacterized protein</fullName>
    </submittedName>
</protein>
<name>A0A5B7GPC4_PORTR</name>
<gene>
    <name evidence="2" type="ORF">E2C01_053072</name>
</gene>
<feature type="compositionally biased region" description="Polar residues" evidence="1">
    <location>
        <begin position="35"/>
        <end position="48"/>
    </location>
</feature>
<feature type="region of interest" description="Disordered" evidence="1">
    <location>
        <begin position="29"/>
        <end position="87"/>
    </location>
</feature>
<organism evidence="2 3">
    <name type="scientific">Portunus trituberculatus</name>
    <name type="common">Swimming crab</name>
    <name type="synonym">Neptunus trituberculatus</name>
    <dbReference type="NCBI Taxonomy" id="210409"/>
    <lineage>
        <taxon>Eukaryota</taxon>
        <taxon>Metazoa</taxon>
        <taxon>Ecdysozoa</taxon>
        <taxon>Arthropoda</taxon>
        <taxon>Crustacea</taxon>
        <taxon>Multicrustacea</taxon>
        <taxon>Malacostraca</taxon>
        <taxon>Eumalacostraca</taxon>
        <taxon>Eucarida</taxon>
        <taxon>Decapoda</taxon>
        <taxon>Pleocyemata</taxon>
        <taxon>Brachyura</taxon>
        <taxon>Eubrachyura</taxon>
        <taxon>Portunoidea</taxon>
        <taxon>Portunidae</taxon>
        <taxon>Portuninae</taxon>
        <taxon>Portunus</taxon>
    </lineage>
</organism>
<reference evidence="2 3" key="1">
    <citation type="submission" date="2019-05" db="EMBL/GenBank/DDBJ databases">
        <title>Another draft genome of Portunus trituberculatus and its Hox gene families provides insights of decapod evolution.</title>
        <authorList>
            <person name="Jeong J.-H."/>
            <person name="Song I."/>
            <person name="Kim S."/>
            <person name="Choi T."/>
            <person name="Kim D."/>
            <person name="Ryu S."/>
            <person name="Kim W."/>
        </authorList>
    </citation>
    <scope>NUCLEOTIDE SEQUENCE [LARGE SCALE GENOMIC DNA]</scope>
    <source>
        <tissue evidence="2">Muscle</tissue>
    </source>
</reference>
<dbReference type="AlphaFoldDB" id="A0A5B7GPC4"/>
<sequence length="87" mass="9979">MMSLPSNTHITVLPQCTYGCHELNPKYEREDDLNPKNNFHSPYHNLTRQRPCPEVGAALVSHDRDKTRGVRGTPQISPWERPNDPDT</sequence>